<comment type="caution">
    <text evidence="5">The sequence shown here is derived from an EMBL/GenBank/DDBJ whole genome shotgun (WGS) entry which is preliminary data.</text>
</comment>
<dbReference type="EMBL" id="CAJZAH010000005">
    <property type="protein sequence ID" value="CAG9181127.1"/>
    <property type="molecule type" value="Genomic_DNA"/>
</dbReference>
<dbReference type="InterPro" id="IPR020471">
    <property type="entry name" value="AKR"/>
</dbReference>
<dbReference type="Proteomes" id="UP000721236">
    <property type="component" value="Unassembled WGS sequence"/>
</dbReference>
<dbReference type="Gene3D" id="3.20.20.100">
    <property type="entry name" value="NADP-dependent oxidoreductase domain"/>
    <property type="match status" value="1"/>
</dbReference>
<dbReference type="InterPro" id="IPR036812">
    <property type="entry name" value="NAD(P)_OxRdtase_dom_sf"/>
</dbReference>
<keyword evidence="6" id="KW-1185">Reference proteome</keyword>
<dbReference type="PRINTS" id="PR00069">
    <property type="entry name" value="ALDKETRDTASE"/>
</dbReference>
<dbReference type="NCBIfam" id="NF008377">
    <property type="entry name" value="PRK11172.1"/>
    <property type="match status" value="1"/>
</dbReference>
<dbReference type="Pfam" id="PF00248">
    <property type="entry name" value="Aldo_ket_red"/>
    <property type="match status" value="1"/>
</dbReference>
<reference evidence="5 6" key="1">
    <citation type="submission" date="2021-08" db="EMBL/GenBank/DDBJ databases">
        <authorList>
            <person name="Peeters C."/>
        </authorList>
    </citation>
    <scope>NUCLEOTIDE SEQUENCE [LARGE SCALE GENOMIC DNA]</scope>
    <source>
        <strain evidence="5 6">LMG 21510</strain>
    </source>
</reference>
<organism evidence="5 6">
    <name type="scientific">Cupriavidus respiraculi</name>
    <dbReference type="NCBI Taxonomy" id="195930"/>
    <lineage>
        <taxon>Bacteria</taxon>
        <taxon>Pseudomonadati</taxon>
        <taxon>Pseudomonadota</taxon>
        <taxon>Betaproteobacteria</taxon>
        <taxon>Burkholderiales</taxon>
        <taxon>Burkholderiaceae</taxon>
        <taxon>Cupriavidus</taxon>
    </lineage>
</organism>
<dbReference type="GO" id="GO:0016491">
    <property type="term" value="F:oxidoreductase activity"/>
    <property type="evidence" value="ECO:0007669"/>
    <property type="project" value="UniProtKB-KW"/>
</dbReference>
<evidence type="ECO:0000256" key="1">
    <source>
        <dbReference type="ARBA" id="ARBA00007905"/>
    </source>
</evidence>
<evidence type="ECO:0000313" key="6">
    <source>
        <dbReference type="Proteomes" id="UP000721236"/>
    </source>
</evidence>
<dbReference type="PANTHER" id="PTHR43827:SF3">
    <property type="entry name" value="NADP-DEPENDENT OXIDOREDUCTASE DOMAIN-CONTAINING PROTEIN"/>
    <property type="match status" value="1"/>
</dbReference>
<dbReference type="PANTHER" id="PTHR43827">
    <property type="entry name" value="2,5-DIKETO-D-GLUCONIC ACID REDUCTASE"/>
    <property type="match status" value="1"/>
</dbReference>
<dbReference type="InterPro" id="IPR018170">
    <property type="entry name" value="Aldo/ket_reductase_CS"/>
</dbReference>
<protein>
    <submittedName>
        <fullName evidence="5">2,5-diketo-D-gluconic acid reductase B</fullName>
        <ecNumber evidence="5">1.1.1.346</ecNumber>
    </submittedName>
</protein>
<feature type="domain" description="NADP-dependent oxidoreductase" evidence="4">
    <location>
        <begin position="6"/>
        <end position="251"/>
    </location>
</feature>
<dbReference type="SUPFAM" id="SSF51430">
    <property type="entry name" value="NAD(P)-linked oxidoreductase"/>
    <property type="match status" value="1"/>
</dbReference>
<name>A0ABM8XLN2_9BURK</name>
<dbReference type="PROSITE" id="PS00062">
    <property type="entry name" value="ALDOKETO_REDUCTASE_2"/>
    <property type="match status" value="1"/>
</dbReference>
<keyword evidence="2" id="KW-0521">NADP</keyword>
<evidence type="ECO:0000313" key="5">
    <source>
        <dbReference type="EMBL" id="CAG9181127.1"/>
    </source>
</evidence>
<gene>
    <name evidence="5" type="primary">dkgB</name>
    <name evidence="5" type="ORF">LMG21510_04220</name>
</gene>
<keyword evidence="3 5" id="KW-0560">Oxidoreductase</keyword>
<evidence type="ECO:0000256" key="2">
    <source>
        <dbReference type="ARBA" id="ARBA00022857"/>
    </source>
</evidence>
<dbReference type="PROSITE" id="PS00798">
    <property type="entry name" value="ALDOKETO_REDUCTASE_1"/>
    <property type="match status" value="1"/>
</dbReference>
<dbReference type="RefSeq" id="WP_224043818.1">
    <property type="nucleotide sequence ID" value="NZ_CAJZAH010000005.1"/>
</dbReference>
<comment type="similarity">
    <text evidence="1">Belongs to the aldo/keto reductase family.</text>
</comment>
<evidence type="ECO:0000259" key="4">
    <source>
        <dbReference type="Pfam" id="PF00248"/>
    </source>
</evidence>
<proteinExistence type="inferred from homology"/>
<sequence>MHIPAIGLGTFRLKDQQVIDSVTTGLELGYRHIDTAQIYGNEAEVGKAIADSGVARDSLFVTTKIWTENLGRDKLIPSLKESLSKLRMDQVDLTLIHWPAPGDALPVSAYMEALAEAKAQGLTRAIGVSNFTIAHLRQAIDAVGAAEIATQQIEIHPFLQNRKLADFTRSQGIHVTAYMPLAYGKVMQDAELQRIAQAHGVSPAQVSLAWLLQQGFAIIPSSTKRSNLESNLRAADVALSDADMQAIAALDRNERLANPDFAPRWD</sequence>
<dbReference type="EC" id="1.1.1.346" evidence="5"/>
<dbReference type="InterPro" id="IPR023210">
    <property type="entry name" value="NADP_OxRdtase_dom"/>
</dbReference>
<accession>A0ABM8XLN2</accession>
<evidence type="ECO:0000256" key="3">
    <source>
        <dbReference type="ARBA" id="ARBA00023002"/>
    </source>
</evidence>
<dbReference type="CDD" id="cd19139">
    <property type="entry name" value="AKR_AKR3F2"/>
    <property type="match status" value="1"/>
</dbReference>
<dbReference type="PIRSF" id="PIRSF000097">
    <property type="entry name" value="AKR"/>
    <property type="match status" value="1"/>
</dbReference>